<dbReference type="PROSITE" id="PS51257">
    <property type="entry name" value="PROKAR_LIPOPROTEIN"/>
    <property type="match status" value="1"/>
</dbReference>
<sequence length="145" mass="16266">MKFRSLLVFGTTLLVLSACSGEDGNNEEETDDNNNLSEETSEIKETSNVANGESVLNLNDSEAGWVNFNGEHAGSIDYRVSPKIEYDSSETYVLNIDAYISYFNDDEFIETKLTSKGPIESIDNADNIRVSYHKSFEERLTLTKE</sequence>
<feature type="chain" id="PRO_5039664057" description="DUF5640 domain-containing protein" evidence="2">
    <location>
        <begin position="21"/>
        <end position="145"/>
    </location>
</feature>
<dbReference type="RefSeq" id="WP_185126000.1">
    <property type="nucleotide sequence ID" value="NZ_CAJEWD010000008.1"/>
</dbReference>
<name>A0A6V7RMP6_9STAP</name>
<evidence type="ECO:0000313" key="4">
    <source>
        <dbReference type="Proteomes" id="UP000589351"/>
    </source>
</evidence>
<feature type="region of interest" description="Disordered" evidence="1">
    <location>
        <begin position="21"/>
        <end position="48"/>
    </location>
</feature>
<proteinExistence type="predicted"/>
<evidence type="ECO:0000256" key="1">
    <source>
        <dbReference type="SAM" id="MobiDB-lite"/>
    </source>
</evidence>
<keyword evidence="2" id="KW-0732">Signal</keyword>
<reference evidence="3 4" key="1">
    <citation type="submission" date="2020-07" db="EMBL/GenBank/DDBJ databases">
        <authorList>
            <person name="Criscuolo A."/>
        </authorList>
    </citation>
    <scope>NUCLEOTIDE SEQUENCE [LARGE SCALE GENOMIC DNA]</scope>
    <source>
        <strain evidence="3">CIP111649</strain>
    </source>
</reference>
<evidence type="ECO:0000313" key="3">
    <source>
        <dbReference type="EMBL" id="CAD2078919.1"/>
    </source>
</evidence>
<comment type="caution">
    <text evidence="3">The sequence shown here is derived from an EMBL/GenBank/DDBJ whole genome shotgun (WGS) entry which is preliminary data.</text>
</comment>
<dbReference type="AlphaFoldDB" id="A0A6V7RMP6"/>
<dbReference type="EMBL" id="CAJEWD010000008">
    <property type="protein sequence ID" value="CAD2078919.1"/>
    <property type="molecule type" value="Genomic_DNA"/>
</dbReference>
<protein>
    <recommendedName>
        <fullName evidence="5">DUF5640 domain-containing protein</fullName>
    </recommendedName>
</protein>
<feature type="signal peptide" evidence="2">
    <location>
        <begin position="1"/>
        <end position="20"/>
    </location>
</feature>
<keyword evidence="4" id="KW-1185">Reference proteome</keyword>
<accession>A0A6V7RMP6</accession>
<evidence type="ECO:0008006" key="5">
    <source>
        <dbReference type="Google" id="ProtNLM"/>
    </source>
</evidence>
<dbReference type="Proteomes" id="UP000589351">
    <property type="component" value="Unassembled WGS sequence"/>
</dbReference>
<organism evidence="3 4">
    <name type="scientific">Jeotgalicoccus meleagridis</name>
    <dbReference type="NCBI Taxonomy" id="2759181"/>
    <lineage>
        <taxon>Bacteria</taxon>
        <taxon>Bacillati</taxon>
        <taxon>Bacillota</taxon>
        <taxon>Bacilli</taxon>
        <taxon>Bacillales</taxon>
        <taxon>Staphylococcaceae</taxon>
        <taxon>Jeotgalicoccus</taxon>
    </lineage>
</organism>
<evidence type="ECO:0000256" key="2">
    <source>
        <dbReference type="SAM" id="SignalP"/>
    </source>
</evidence>
<gene>
    <name evidence="3" type="ORF">JEODO184_01528</name>
</gene>